<evidence type="ECO:0000259" key="2">
    <source>
        <dbReference type="PROSITE" id="PS50011"/>
    </source>
</evidence>
<evidence type="ECO:0000256" key="1">
    <source>
        <dbReference type="SAM" id="MobiDB-lite"/>
    </source>
</evidence>
<dbReference type="PANTHER" id="PTHR12984">
    <property type="entry name" value="SCY1-RELATED S/T PROTEIN KINASE-LIKE"/>
    <property type="match status" value="1"/>
</dbReference>
<dbReference type="InterPro" id="IPR016024">
    <property type="entry name" value="ARM-type_fold"/>
</dbReference>
<dbReference type="InterPro" id="IPR011009">
    <property type="entry name" value="Kinase-like_dom_sf"/>
</dbReference>
<dbReference type="SUPFAM" id="SSF56112">
    <property type="entry name" value="Protein kinase-like (PK-like)"/>
    <property type="match status" value="1"/>
</dbReference>
<evidence type="ECO:0000313" key="4">
    <source>
        <dbReference type="Proteomes" id="UP000237438"/>
    </source>
</evidence>
<dbReference type="PROSITE" id="PS50011">
    <property type="entry name" value="PROTEIN_KINASE_DOM"/>
    <property type="match status" value="1"/>
</dbReference>
<dbReference type="Gene3D" id="3.30.200.20">
    <property type="entry name" value="Phosphorylase Kinase, domain 1"/>
    <property type="match status" value="1"/>
</dbReference>
<proteinExistence type="predicted"/>
<dbReference type="Gene3D" id="1.10.510.10">
    <property type="entry name" value="Transferase(Phosphotransferase) domain 1"/>
    <property type="match status" value="1"/>
</dbReference>
<protein>
    <recommendedName>
        <fullName evidence="2">Protein kinase domain-containing protein</fullName>
    </recommendedName>
</protein>
<name>A0A2S4PRM0_9PEZI</name>
<dbReference type="InterPro" id="IPR000719">
    <property type="entry name" value="Prot_kinase_dom"/>
</dbReference>
<feature type="domain" description="Protein kinase" evidence="2">
    <location>
        <begin position="32"/>
        <end position="348"/>
    </location>
</feature>
<dbReference type="InterPro" id="IPR011989">
    <property type="entry name" value="ARM-like"/>
</dbReference>
<dbReference type="Proteomes" id="UP000237438">
    <property type="component" value="Unassembled WGS sequence"/>
</dbReference>
<dbReference type="InterPro" id="IPR051177">
    <property type="entry name" value="CIK-Related_Protein"/>
</dbReference>
<keyword evidence="4" id="KW-1185">Reference proteome</keyword>
<gene>
    <name evidence="3" type="ORF">EPUL_003145</name>
</gene>
<dbReference type="PANTHER" id="PTHR12984:SF6">
    <property type="entry name" value="SCY1-LIKE PROTEIN 2"/>
    <property type="match status" value="1"/>
</dbReference>
<sequence length="950" mass="105217">MFSSALKSFSSNINSYYTISQTPTSKSGPWKIYDAKKKGSGRPVSVFILDRRSIDAQASALYRSSSSSLRKANEEVLERLKKEASILARLRHPNILELVEPVEETRSGGLQFVTEAVTHSLSVLLQRKNRKEKEEALSKSLVNPSSEGFEARNVTDEIELNELEIQKGMEQISKALEFLHENACLVHGNLTPDAIIINSKCDWKISGLGFSSPPEDSSKTSSMTPINLSEALNIDARLPQSVQINLDYCSPDFVLDNKLNTAADMFSLGLLIIALHNSPHTSPLKSNSSVTTYKRLFSSPSTFPSKSNGFLSSRPLPADLTESVLPRLLTRWPAQRMTAKEFQQSTFFNSIPVATIRFLESFPTKTPNEKAQFMRGLSGVISSFSEAVLEKKIITALLEEMKDPELLPLILQNIFRIIGHVKSGRKCFTEKIMPRMKEIFVAATMSKTQPQPDLHKAASLMIVLEHIKTISEKCSAKEFKEYIFPLVQLAIECQAHKVVDASLQSIPVFLPILDFTTVKNELFPIVATVFVKTKSLGIKVRALEAFCILCGGSIDLDGYADDLNSVFNTSTITSQNYSSNILDKYTMQEKIVPLIRAIKTKEPAVAVAALNVLRQVSFVADYEFVASEIFPLLWTMSLGPLLDVKQFQLFMELTKKISNHIESEHTRKLQGLSESNETKTTINSAFASNIHSTAATTTSSLECSATDFERLVKKSDNKSKSLNPLSSGYNNELTSVSQPTFSSTANDLAWSAPGSKNTSLMTPTSNLISSGAAPKLSYFDSLKPTINYDLKSTPPITKFSSPVLPQSSSNVSQHRTSSFTNGTSQPKTQPEINWNIALASNLKNNLNNSVQSLQVLPDNNLFRQSSNYDSLPKTMRNTLETVKNPRTEVEGNSILVPSGSRINNHNILAPQKQSQISISQQTKNPETIPLPSITQQITYKNELDKWQSLI</sequence>
<dbReference type="GO" id="GO:0004672">
    <property type="term" value="F:protein kinase activity"/>
    <property type="evidence" value="ECO:0007669"/>
    <property type="project" value="InterPro"/>
</dbReference>
<dbReference type="Gene3D" id="1.25.10.10">
    <property type="entry name" value="Leucine-rich Repeat Variant"/>
    <property type="match status" value="1"/>
</dbReference>
<evidence type="ECO:0000313" key="3">
    <source>
        <dbReference type="EMBL" id="POS84687.1"/>
    </source>
</evidence>
<dbReference type="CDD" id="cd14011">
    <property type="entry name" value="PK_SCY1_like"/>
    <property type="match status" value="1"/>
</dbReference>
<organism evidence="3 4">
    <name type="scientific">Erysiphe pulchra</name>
    <dbReference type="NCBI Taxonomy" id="225359"/>
    <lineage>
        <taxon>Eukaryota</taxon>
        <taxon>Fungi</taxon>
        <taxon>Dikarya</taxon>
        <taxon>Ascomycota</taxon>
        <taxon>Pezizomycotina</taxon>
        <taxon>Leotiomycetes</taxon>
        <taxon>Erysiphales</taxon>
        <taxon>Erysiphaceae</taxon>
        <taxon>Erysiphe</taxon>
    </lineage>
</organism>
<dbReference type="EMBL" id="PEDP01000906">
    <property type="protein sequence ID" value="POS84687.1"/>
    <property type="molecule type" value="Genomic_DNA"/>
</dbReference>
<dbReference type="GO" id="GO:0005524">
    <property type="term" value="F:ATP binding"/>
    <property type="evidence" value="ECO:0007669"/>
    <property type="project" value="InterPro"/>
</dbReference>
<dbReference type="SMART" id="SM00220">
    <property type="entry name" value="S_TKc"/>
    <property type="match status" value="1"/>
</dbReference>
<feature type="region of interest" description="Disordered" evidence="1">
    <location>
        <begin position="801"/>
        <end position="828"/>
    </location>
</feature>
<dbReference type="Pfam" id="PF00069">
    <property type="entry name" value="Pkinase"/>
    <property type="match status" value="1"/>
</dbReference>
<reference evidence="3 4" key="1">
    <citation type="submission" date="2017-10" db="EMBL/GenBank/DDBJ databases">
        <title>Development of genomic resources for the powdery mildew, Erysiphe pulchra.</title>
        <authorList>
            <person name="Wadl P.A."/>
            <person name="Mack B.M."/>
            <person name="Moore G."/>
            <person name="Beltz S.B."/>
        </authorList>
    </citation>
    <scope>NUCLEOTIDE SEQUENCE [LARGE SCALE GENOMIC DNA]</scope>
    <source>
        <strain evidence="3">Cflorida</strain>
    </source>
</reference>
<dbReference type="AlphaFoldDB" id="A0A2S4PRM0"/>
<dbReference type="SUPFAM" id="SSF48371">
    <property type="entry name" value="ARM repeat"/>
    <property type="match status" value="1"/>
</dbReference>
<dbReference type="OrthoDB" id="79687at2759"/>
<comment type="caution">
    <text evidence="3">The sequence shown here is derived from an EMBL/GenBank/DDBJ whole genome shotgun (WGS) entry which is preliminary data.</text>
</comment>
<accession>A0A2S4PRM0</accession>